<evidence type="ECO:0000256" key="1">
    <source>
        <dbReference type="ARBA" id="ARBA00004173"/>
    </source>
</evidence>
<evidence type="ECO:0000256" key="6">
    <source>
        <dbReference type="ARBA" id="ARBA00035180"/>
    </source>
</evidence>
<evidence type="ECO:0000256" key="4">
    <source>
        <dbReference type="ARBA" id="ARBA00023128"/>
    </source>
</evidence>
<keyword evidence="3" id="KW-0689">Ribosomal protein</keyword>
<sequence length="98" mass="11303">MITRFLTDVRVKFNPFSPRSKPARLFLSLIPPNARADGMKVETQMLPRTSKEPSTLGVKFKDGKEMNLDLDKMRITEVMEEVDRHSRLLARKEELTGN</sequence>
<organism evidence="7 8">
    <name type="scientific">Trematosphaeria pertusa</name>
    <dbReference type="NCBI Taxonomy" id="390896"/>
    <lineage>
        <taxon>Eukaryota</taxon>
        <taxon>Fungi</taxon>
        <taxon>Dikarya</taxon>
        <taxon>Ascomycota</taxon>
        <taxon>Pezizomycotina</taxon>
        <taxon>Dothideomycetes</taxon>
        <taxon>Pleosporomycetidae</taxon>
        <taxon>Pleosporales</taxon>
        <taxon>Massarineae</taxon>
        <taxon>Trematosphaeriaceae</taxon>
        <taxon>Trematosphaeria</taxon>
    </lineage>
</organism>
<dbReference type="PANTHER" id="PTHR28236:SF1">
    <property type="entry name" value="LARGE RIBOSOMAL SUBUNIT PROTEIN ML53"/>
    <property type="match status" value="1"/>
</dbReference>
<dbReference type="GO" id="GO:0003735">
    <property type="term" value="F:structural constituent of ribosome"/>
    <property type="evidence" value="ECO:0007669"/>
    <property type="project" value="TreeGrafter"/>
</dbReference>
<gene>
    <name evidence="7" type="ORF">BU26DRAFT_420131</name>
</gene>
<keyword evidence="4" id="KW-0496">Mitochondrion</keyword>
<keyword evidence="8" id="KW-1185">Reference proteome</keyword>
<reference evidence="7" key="1">
    <citation type="journal article" date="2020" name="Stud. Mycol.">
        <title>101 Dothideomycetes genomes: a test case for predicting lifestyles and emergence of pathogens.</title>
        <authorList>
            <person name="Haridas S."/>
            <person name="Albert R."/>
            <person name="Binder M."/>
            <person name="Bloem J."/>
            <person name="Labutti K."/>
            <person name="Salamov A."/>
            <person name="Andreopoulos B."/>
            <person name="Baker S."/>
            <person name="Barry K."/>
            <person name="Bills G."/>
            <person name="Bluhm B."/>
            <person name="Cannon C."/>
            <person name="Castanera R."/>
            <person name="Culley D."/>
            <person name="Daum C."/>
            <person name="Ezra D."/>
            <person name="Gonzalez J."/>
            <person name="Henrissat B."/>
            <person name="Kuo A."/>
            <person name="Liang C."/>
            <person name="Lipzen A."/>
            <person name="Lutzoni F."/>
            <person name="Magnuson J."/>
            <person name="Mondo S."/>
            <person name="Nolan M."/>
            <person name="Ohm R."/>
            <person name="Pangilinan J."/>
            <person name="Park H.-J."/>
            <person name="Ramirez L."/>
            <person name="Alfaro M."/>
            <person name="Sun H."/>
            <person name="Tritt A."/>
            <person name="Yoshinaga Y."/>
            <person name="Zwiers L.-H."/>
            <person name="Turgeon B."/>
            <person name="Goodwin S."/>
            <person name="Spatafora J."/>
            <person name="Crous P."/>
            <person name="Grigoriev I."/>
        </authorList>
    </citation>
    <scope>NUCLEOTIDE SEQUENCE</scope>
    <source>
        <strain evidence="7">CBS 122368</strain>
    </source>
</reference>
<dbReference type="InterPro" id="IPR019716">
    <property type="entry name" value="Ribosomal_mL53"/>
</dbReference>
<dbReference type="FunFam" id="3.40.30.10:FF:000260">
    <property type="entry name" value="Mitochondrial ribosomal protein L44"/>
    <property type="match status" value="1"/>
</dbReference>
<dbReference type="RefSeq" id="XP_033688492.1">
    <property type="nucleotide sequence ID" value="XM_033823344.1"/>
</dbReference>
<accession>A0A6A6ITL0</accession>
<dbReference type="Proteomes" id="UP000800094">
    <property type="component" value="Unassembled WGS sequence"/>
</dbReference>
<name>A0A6A6ITL0_9PLEO</name>
<dbReference type="Pfam" id="PF10780">
    <property type="entry name" value="MRP_L53"/>
    <property type="match status" value="1"/>
</dbReference>
<dbReference type="GO" id="GO:0005762">
    <property type="term" value="C:mitochondrial large ribosomal subunit"/>
    <property type="evidence" value="ECO:0007669"/>
    <property type="project" value="TreeGrafter"/>
</dbReference>
<dbReference type="PANTHER" id="PTHR28236">
    <property type="entry name" value="54S RIBOSOMAL PROTEIN L44, MITOCHONDRIAL"/>
    <property type="match status" value="1"/>
</dbReference>
<dbReference type="GeneID" id="54576674"/>
<evidence type="ECO:0000256" key="3">
    <source>
        <dbReference type="ARBA" id="ARBA00022980"/>
    </source>
</evidence>
<dbReference type="OrthoDB" id="4136894at2759"/>
<comment type="subcellular location">
    <subcellularLocation>
        <location evidence="1">Mitochondrion</location>
    </subcellularLocation>
</comment>
<dbReference type="AlphaFoldDB" id="A0A6A6ITL0"/>
<evidence type="ECO:0000313" key="7">
    <source>
        <dbReference type="EMBL" id="KAF2253488.1"/>
    </source>
</evidence>
<dbReference type="EMBL" id="ML987191">
    <property type="protein sequence ID" value="KAF2253488.1"/>
    <property type="molecule type" value="Genomic_DNA"/>
</dbReference>
<evidence type="ECO:0000313" key="8">
    <source>
        <dbReference type="Proteomes" id="UP000800094"/>
    </source>
</evidence>
<dbReference type="InterPro" id="IPR042776">
    <property type="entry name" value="Ribosomal_mL53_fung"/>
</dbReference>
<protein>
    <recommendedName>
        <fullName evidence="6">Large ribosomal subunit protein mL53</fullName>
    </recommendedName>
</protein>
<proteinExistence type="inferred from homology"/>
<evidence type="ECO:0000256" key="5">
    <source>
        <dbReference type="ARBA" id="ARBA00023274"/>
    </source>
</evidence>
<keyword evidence="5" id="KW-0687">Ribonucleoprotein</keyword>
<evidence type="ECO:0000256" key="2">
    <source>
        <dbReference type="ARBA" id="ARBA00005557"/>
    </source>
</evidence>
<dbReference type="Gene3D" id="3.40.30.10">
    <property type="entry name" value="Glutaredoxin"/>
    <property type="match status" value="1"/>
</dbReference>
<comment type="similarity">
    <text evidence="2">Belongs to the mitochondrion-specific ribosomal protein mL53 family.</text>
</comment>